<dbReference type="Gene3D" id="3.50.30.30">
    <property type="match status" value="1"/>
</dbReference>
<dbReference type="OrthoDB" id="5841748at2759"/>
<dbReference type="InterPro" id="IPR039373">
    <property type="entry name" value="Peptidase_M28B"/>
</dbReference>
<evidence type="ECO:0000256" key="3">
    <source>
        <dbReference type="SAM" id="Phobius"/>
    </source>
</evidence>
<sequence length="696" mass="77757">MSKKHSHLWSLPPEKVSLPLPPEKVSYPRRSLILRLALLAFFLSLLALYCRPSRPLYSPPNADLDIDTLLLNLPSTANLRNDLKYYTSTAHVAGTEADRQQAEWTRDKFREYGIDRAEVQEYWPYLNYPVSRRLAVVQAPEEGLLFEAGLREDVVEGDETSKMQDAVPTFHGYSANGNVTARLVYANYGAPADFAYLDSLGVNVTGAIILVRYGDYGDIDRGVKVRAAELRGAAGVVIYSDPAEDGCAQKPKYPAGTCRPESSVQRGSVAYDFYPGDPLTPGWAAEKDAPRIDPTEAKVLPRIPSLPISYRDALPLLRALVGTGTNLTDDGWRGALDTEYWTGPSEALVNLVNEVEYKITPVWNVIGRIEGWEEPDKIVIIGNHRDAWVFGAADPNSGSVALLEVVRSFGILLKFGWRPRRTILFASWDAEEYSLIGSTEFVENHLPTLQRSLVAYINVDVAVVGPHFLASASFSLTHLIRNVTALVVDPLQPNRTIRENWLATMNNQLGMNLSKPEVYPLGGAGSDYTAFLDHLGAASVDIGFFGSYGVYHSNYDSFNWADKQSDPGFFYHAAITKIMSLLTARLSDSPLLPLNATHYAHMLPFYVAMLNKTITRAQSERGLCVAYGVDLNPLLEAIEEMLKRARGLERDREEVRKELEKRKRKGGKEEKKWRKRRDSVNQRVMILERGFIDQDG</sequence>
<name>A0A433B969_9FUNG</name>
<dbReference type="InterPro" id="IPR036757">
    <property type="entry name" value="TFR-like_dimer_dom_sf"/>
</dbReference>
<evidence type="ECO:0000313" key="6">
    <source>
        <dbReference type="EMBL" id="RUP12000.1"/>
    </source>
</evidence>
<dbReference type="FunFam" id="3.40.630.10:FF:000101">
    <property type="entry name" value="N-acetylated alpha-linked acidic dipeptidase like 1"/>
    <property type="match status" value="1"/>
</dbReference>
<dbReference type="Gene3D" id="1.20.930.40">
    <property type="entry name" value="Transferrin receptor-like, dimerisation domain"/>
    <property type="match status" value="1"/>
</dbReference>
<dbReference type="Proteomes" id="UP000268093">
    <property type="component" value="Unassembled WGS sequence"/>
</dbReference>
<comment type="caution">
    <text evidence="6">The sequence shown here is derived from an EMBL/GenBank/DDBJ whole genome shotgun (WGS) entry which is preliminary data.</text>
</comment>
<dbReference type="InterPro" id="IPR046450">
    <property type="entry name" value="PA_dom_sf"/>
</dbReference>
<dbReference type="SUPFAM" id="SSF52025">
    <property type="entry name" value="PA domain"/>
    <property type="match status" value="1"/>
</dbReference>
<dbReference type="FunFam" id="3.50.30.30:FF:000008">
    <property type="entry name" value="Glutamate carboxypeptidase 2"/>
    <property type="match status" value="1"/>
</dbReference>
<keyword evidence="3" id="KW-0812">Transmembrane</keyword>
<dbReference type="CDD" id="cd08022">
    <property type="entry name" value="M28_PSMA_like"/>
    <property type="match status" value="1"/>
</dbReference>
<feature type="domain" description="Peptidase M28" evidence="5">
    <location>
        <begin position="364"/>
        <end position="564"/>
    </location>
</feature>
<evidence type="ECO:0000256" key="1">
    <source>
        <dbReference type="ARBA" id="ARBA00005634"/>
    </source>
</evidence>
<keyword evidence="7" id="KW-1185">Reference proteome</keyword>
<dbReference type="PANTHER" id="PTHR10404">
    <property type="entry name" value="N-ACETYLATED-ALPHA-LINKED ACIDIC DIPEPTIDASE"/>
    <property type="match status" value="1"/>
</dbReference>
<comment type="similarity">
    <text evidence="1">Belongs to the peptidase M28 family. M28B subfamily.</text>
</comment>
<dbReference type="GO" id="GO:0004180">
    <property type="term" value="F:carboxypeptidase activity"/>
    <property type="evidence" value="ECO:0007669"/>
    <property type="project" value="TreeGrafter"/>
</dbReference>
<evidence type="ECO:0000259" key="4">
    <source>
        <dbReference type="Pfam" id="PF02225"/>
    </source>
</evidence>
<evidence type="ECO:0000313" key="7">
    <source>
        <dbReference type="Proteomes" id="UP000268093"/>
    </source>
</evidence>
<evidence type="ECO:0000259" key="5">
    <source>
        <dbReference type="Pfam" id="PF04389"/>
    </source>
</evidence>
<dbReference type="Pfam" id="PF04389">
    <property type="entry name" value="Peptidase_M28"/>
    <property type="match status" value="1"/>
</dbReference>
<feature type="coiled-coil region" evidence="2">
    <location>
        <begin position="638"/>
        <end position="665"/>
    </location>
</feature>
<dbReference type="EMBL" id="RBNI01015947">
    <property type="protein sequence ID" value="RUP12000.1"/>
    <property type="molecule type" value="Genomic_DNA"/>
</dbReference>
<feature type="transmembrane region" description="Helical" evidence="3">
    <location>
        <begin position="32"/>
        <end position="49"/>
    </location>
</feature>
<dbReference type="CDD" id="cd02121">
    <property type="entry name" value="PA_GCPII_like"/>
    <property type="match status" value="1"/>
</dbReference>
<dbReference type="SUPFAM" id="SSF47672">
    <property type="entry name" value="Transferrin receptor-like dimerisation domain"/>
    <property type="match status" value="1"/>
</dbReference>
<organism evidence="6 7">
    <name type="scientific">Jimgerdemannia flammicorona</name>
    <dbReference type="NCBI Taxonomy" id="994334"/>
    <lineage>
        <taxon>Eukaryota</taxon>
        <taxon>Fungi</taxon>
        <taxon>Fungi incertae sedis</taxon>
        <taxon>Mucoromycota</taxon>
        <taxon>Mucoromycotina</taxon>
        <taxon>Endogonomycetes</taxon>
        <taxon>Endogonales</taxon>
        <taxon>Endogonaceae</taxon>
        <taxon>Jimgerdemannia</taxon>
    </lineage>
</organism>
<reference evidence="6 7" key="1">
    <citation type="journal article" date="2018" name="New Phytol.">
        <title>Phylogenomics of Endogonaceae and evolution of mycorrhizas within Mucoromycota.</title>
        <authorList>
            <person name="Chang Y."/>
            <person name="Desiro A."/>
            <person name="Na H."/>
            <person name="Sandor L."/>
            <person name="Lipzen A."/>
            <person name="Clum A."/>
            <person name="Barry K."/>
            <person name="Grigoriev I.V."/>
            <person name="Martin F.M."/>
            <person name="Stajich J.E."/>
            <person name="Smith M.E."/>
            <person name="Bonito G."/>
            <person name="Spatafora J.W."/>
        </authorList>
    </citation>
    <scope>NUCLEOTIDE SEQUENCE [LARGE SCALE GENOMIC DNA]</scope>
    <source>
        <strain evidence="6 7">GMNB39</strain>
    </source>
</reference>
<dbReference type="SUPFAM" id="SSF53187">
    <property type="entry name" value="Zn-dependent exopeptidases"/>
    <property type="match status" value="1"/>
</dbReference>
<dbReference type="AlphaFoldDB" id="A0A433B969"/>
<dbReference type="InterPro" id="IPR003137">
    <property type="entry name" value="PA_domain"/>
</dbReference>
<dbReference type="Gene3D" id="3.40.630.10">
    <property type="entry name" value="Zn peptidases"/>
    <property type="match status" value="1"/>
</dbReference>
<gene>
    <name evidence="6" type="ORF">BC936DRAFT_139849</name>
</gene>
<keyword evidence="3" id="KW-0472">Membrane</keyword>
<protein>
    <submittedName>
        <fullName evidence="6">Uncharacterized protein</fullName>
    </submittedName>
</protein>
<dbReference type="InterPro" id="IPR007484">
    <property type="entry name" value="Peptidase_M28"/>
</dbReference>
<accession>A0A433B969</accession>
<dbReference type="Pfam" id="PF02225">
    <property type="entry name" value="PA"/>
    <property type="match status" value="1"/>
</dbReference>
<dbReference type="PANTHER" id="PTHR10404:SF46">
    <property type="entry name" value="VACUOLAR PROTEIN SORTING-ASSOCIATED PROTEIN 70"/>
    <property type="match status" value="1"/>
</dbReference>
<evidence type="ECO:0000256" key="2">
    <source>
        <dbReference type="SAM" id="Coils"/>
    </source>
</evidence>
<feature type="domain" description="PA" evidence="4">
    <location>
        <begin position="179"/>
        <end position="249"/>
    </location>
</feature>
<keyword evidence="2" id="KW-0175">Coiled coil</keyword>
<proteinExistence type="inferred from homology"/>
<keyword evidence="3" id="KW-1133">Transmembrane helix</keyword>